<dbReference type="OrthoDB" id="954262at2"/>
<evidence type="ECO:0000313" key="2">
    <source>
        <dbReference type="Proteomes" id="UP000199537"/>
    </source>
</evidence>
<dbReference type="InterPro" id="IPR009078">
    <property type="entry name" value="Ferritin-like_SF"/>
</dbReference>
<dbReference type="CDD" id="cd00657">
    <property type="entry name" value="Ferritin_like"/>
    <property type="match status" value="1"/>
</dbReference>
<dbReference type="Pfam" id="PF13668">
    <property type="entry name" value="Ferritin_2"/>
    <property type="match status" value="1"/>
</dbReference>
<proteinExistence type="predicted"/>
<dbReference type="AlphaFoldDB" id="A0A1I7NCJ6"/>
<dbReference type="Proteomes" id="UP000199537">
    <property type="component" value="Unassembled WGS sequence"/>
</dbReference>
<dbReference type="STRING" id="1393122.SAMN05660895_1333"/>
<protein>
    <submittedName>
        <fullName evidence="1">Ferritin-like domain-containing protein</fullName>
    </submittedName>
</protein>
<organism evidence="1 2">
    <name type="scientific">Thermoflavifilum thermophilum</name>
    <dbReference type="NCBI Taxonomy" id="1393122"/>
    <lineage>
        <taxon>Bacteria</taxon>
        <taxon>Pseudomonadati</taxon>
        <taxon>Bacteroidota</taxon>
        <taxon>Chitinophagia</taxon>
        <taxon>Chitinophagales</taxon>
        <taxon>Chitinophagaceae</taxon>
        <taxon>Thermoflavifilum</taxon>
    </lineage>
</organism>
<evidence type="ECO:0000313" key="1">
    <source>
        <dbReference type="EMBL" id="SFV32398.1"/>
    </source>
</evidence>
<name>A0A1I7NCJ6_9BACT</name>
<dbReference type="SUPFAM" id="SSF47240">
    <property type="entry name" value="Ferritin-like"/>
    <property type="match status" value="1"/>
</dbReference>
<dbReference type="Gene3D" id="1.20.1260.10">
    <property type="match status" value="1"/>
</dbReference>
<gene>
    <name evidence="1" type="ORF">SAMN05660895_1333</name>
</gene>
<reference evidence="2" key="1">
    <citation type="submission" date="2016-10" db="EMBL/GenBank/DDBJ databases">
        <authorList>
            <person name="Varghese N."/>
            <person name="Submissions S."/>
        </authorList>
    </citation>
    <scope>NUCLEOTIDE SEQUENCE [LARGE SCALE GENOMIC DNA]</scope>
    <source>
        <strain evidence="2">DSM 14807</strain>
    </source>
</reference>
<dbReference type="RefSeq" id="WP_092459146.1">
    <property type="nucleotide sequence ID" value="NZ_FPCJ01000001.1"/>
</dbReference>
<keyword evidence="2" id="KW-1185">Reference proteome</keyword>
<dbReference type="InterPro" id="IPR012347">
    <property type="entry name" value="Ferritin-like"/>
</dbReference>
<accession>A0A1I7NCJ6</accession>
<dbReference type="EMBL" id="FPCJ01000001">
    <property type="protein sequence ID" value="SFV32398.1"/>
    <property type="molecule type" value="Genomic_DNA"/>
</dbReference>
<sequence length="279" mass="29915">MNMYRIFRAIEEIDPEVYERINTRREAMKEFAQVGKKLSLAALPLALGAMLNKAYAQSNTSASVVDILNYALTLEYLEATFYSMGATQGSALIPNANDLTAIQKISADETAHVNFLKAVIPQLGGTPVNKPNFDFTANGTFADVFSNYQTFLAVAQAFEDTGVRAYKGQAANIMSNSTVLQAALNIHSVEARHASKIRLMRRLNGFSNSVKPWITGNDTGGIGSSVQPVYAGEDNTVQAGVQITGIGGLSISASAASEAFDEPLDMQSVLAIASLFIKS</sequence>